<dbReference type="SMART" id="SM00278">
    <property type="entry name" value="HhH1"/>
    <property type="match status" value="3"/>
</dbReference>
<dbReference type="InterPro" id="IPR033136">
    <property type="entry name" value="DNA_ligase_CS"/>
</dbReference>
<dbReference type="Gene3D" id="1.10.150.20">
    <property type="entry name" value="5' to 3' exonuclease, C-terminal subdomain"/>
    <property type="match status" value="2"/>
</dbReference>
<keyword evidence="9 11" id="KW-0234">DNA repair</keyword>
<proteinExistence type="inferred from homology"/>
<comment type="function">
    <text evidence="1 11">DNA ligase that catalyzes the formation of phosphodiester linkages between 5'-phosphoryl and 3'-hydroxyl groups in double-stranded DNA using NAD as a coenzyme and as the energy source for the reaction. It is essential for DNA replication and repair of damaged DNA.</text>
</comment>
<dbReference type="SMART" id="SM00292">
    <property type="entry name" value="BRCT"/>
    <property type="match status" value="1"/>
</dbReference>
<dbReference type="PROSITE" id="PS01056">
    <property type="entry name" value="DNA_LIGASE_N2"/>
    <property type="match status" value="1"/>
</dbReference>
<dbReference type="SMART" id="SM00532">
    <property type="entry name" value="LIGANc"/>
    <property type="match status" value="1"/>
</dbReference>
<feature type="binding site" evidence="11">
    <location>
        <position position="412"/>
    </location>
    <ligand>
        <name>Zn(2+)</name>
        <dbReference type="ChEBI" id="CHEBI:29105"/>
    </ligand>
</feature>
<dbReference type="Pfam" id="PF22745">
    <property type="entry name" value="Nlig-Ia"/>
    <property type="match status" value="1"/>
</dbReference>
<organism evidence="14 15">
    <name type="scientific">Oceanithermus desulfurans</name>
    <dbReference type="NCBI Taxonomy" id="227924"/>
    <lineage>
        <taxon>Bacteria</taxon>
        <taxon>Thermotogati</taxon>
        <taxon>Deinococcota</taxon>
        <taxon>Deinococci</taxon>
        <taxon>Thermales</taxon>
        <taxon>Thermaceae</taxon>
        <taxon>Oceanithermus</taxon>
    </lineage>
</organism>
<keyword evidence="8 11" id="KW-0520">NAD</keyword>
<dbReference type="SUPFAM" id="SSF47781">
    <property type="entry name" value="RuvA domain 2-like"/>
    <property type="match status" value="1"/>
</dbReference>
<comment type="similarity">
    <text evidence="11">Belongs to the NAD-dependent DNA ligase family. LigA subfamily.</text>
</comment>
<dbReference type="PIRSF" id="PIRSF001604">
    <property type="entry name" value="LigA"/>
    <property type="match status" value="1"/>
</dbReference>
<evidence type="ECO:0000256" key="3">
    <source>
        <dbReference type="ARBA" id="ARBA00022705"/>
    </source>
</evidence>
<evidence type="ECO:0000256" key="8">
    <source>
        <dbReference type="ARBA" id="ARBA00023027"/>
    </source>
</evidence>
<feature type="binding site" evidence="11">
    <location>
        <position position="139"/>
    </location>
    <ligand>
        <name>NAD(+)</name>
        <dbReference type="ChEBI" id="CHEBI:57540"/>
    </ligand>
</feature>
<dbReference type="EMBL" id="JACHEZ010000003">
    <property type="protein sequence ID" value="MBB6029674.1"/>
    <property type="molecule type" value="Genomic_DNA"/>
</dbReference>
<feature type="active site" description="N6-AMP-lysine intermediate" evidence="11">
    <location>
        <position position="118"/>
    </location>
</feature>
<dbReference type="GO" id="GO:0003911">
    <property type="term" value="F:DNA ligase (NAD+) activity"/>
    <property type="evidence" value="ECO:0007669"/>
    <property type="project" value="UniProtKB-EC"/>
</dbReference>
<keyword evidence="7 11" id="KW-0460">Magnesium</keyword>
<evidence type="ECO:0000313" key="15">
    <source>
        <dbReference type="Proteomes" id="UP000587579"/>
    </source>
</evidence>
<dbReference type="InterPro" id="IPR010994">
    <property type="entry name" value="RuvA_2-like"/>
</dbReference>
<feature type="domain" description="BRCT" evidence="13">
    <location>
        <begin position="588"/>
        <end position="670"/>
    </location>
</feature>
<keyword evidence="3 11" id="KW-0235">DNA replication</keyword>
<accession>A0ABR6P111</accession>
<dbReference type="Pfam" id="PF00533">
    <property type="entry name" value="BRCT"/>
    <property type="match status" value="1"/>
</dbReference>
<feature type="binding site" evidence="11">
    <location>
        <position position="409"/>
    </location>
    <ligand>
        <name>Zn(2+)</name>
        <dbReference type="ChEBI" id="CHEBI:29105"/>
    </ligand>
</feature>
<evidence type="ECO:0000313" key="14">
    <source>
        <dbReference type="EMBL" id="MBB6029674.1"/>
    </source>
</evidence>
<dbReference type="Pfam" id="PF14520">
    <property type="entry name" value="HHH_5"/>
    <property type="match status" value="1"/>
</dbReference>
<protein>
    <recommendedName>
        <fullName evidence="11 12">DNA ligase</fullName>
        <ecNumber evidence="11 12">6.5.1.2</ecNumber>
    </recommendedName>
    <alternativeName>
        <fullName evidence="11">Polydeoxyribonucleotide synthase [NAD(+)]</fullName>
    </alternativeName>
</protein>
<dbReference type="HAMAP" id="MF_01588">
    <property type="entry name" value="DNA_ligase_A"/>
    <property type="match status" value="1"/>
</dbReference>
<comment type="cofactor">
    <cofactor evidence="11">
        <name>Mg(2+)</name>
        <dbReference type="ChEBI" id="CHEBI:18420"/>
    </cofactor>
    <cofactor evidence="11">
        <name>Mn(2+)</name>
        <dbReference type="ChEBI" id="CHEBI:29035"/>
    </cofactor>
</comment>
<evidence type="ECO:0000256" key="2">
    <source>
        <dbReference type="ARBA" id="ARBA00022598"/>
    </source>
</evidence>
<evidence type="ECO:0000256" key="5">
    <source>
        <dbReference type="ARBA" id="ARBA00022763"/>
    </source>
</evidence>
<dbReference type="Gene3D" id="1.10.287.610">
    <property type="entry name" value="Helix hairpin bin"/>
    <property type="match status" value="1"/>
</dbReference>
<dbReference type="InterPro" id="IPR001679">
    <property type="entry name" value="DNA_ligase"/>
</dbReference>
<keyword evidence="6 11" id="KW-0862">Zinc</keyword>
<dbReference type="NCBIfam" id="NF005932">
    <property type="entry name" value="PRK07956.1"/>
    <property type="match status" value="1"/>
</dbReference>
<dbReference type="InterPro" id="IPR003583">
    <property type="entry name" value="Hlx-hairpin-Hlx_DNA-bd_motif"/>
</dbReference>
<dbReference type="Gene3D" id="6.20.10.30">
    <property type="match status" value="1"/>
</dbReference>
<dbReference type="Proteomes" id="UP000587579">
    <property type="component" value="Unassembled WGS sequence"/>
</dbReference>
<dbReference type="EC" id="6.5.1.2" evidence="11 12"/>
<evidence type="ECO:0000256" key="4">
    <source>
        <dbReference type="ARBA" id="ARBA00022723"/>
    </source>
</evidence>
<dbReference type="InterPro" id="IPR013840">
    <property type="entry name" value="DNAligase_N"/>
</dbReference>
<feature type="binding site" evidence="11">
    <location>
        <begin position="84"/>
        <end position="85"/>
    </location>
    <ligand>
        <name>NAD(+)</name>
        <dbReference type="ChEBI" id="CHEBI:57540"/>
    </ligand>
</feature>
<comment type="caution">
    <text evidence="14">The sequence shown here is derived from an EMBL/GenBank/DDBJ whole genome shotgun (WGS) entry which is preliminary data.</text>
</comment>
<dbReference type="InterPro" id="IPR036420">
    <property type="entry name" value="BRCT_dom_sf"/>
</dbReference>
<reference evidence="14 15" key="1">
    <citation type="submission" date="2020-08" db="EMBL/GenBank/DDBJ databases">
        <title>Genomic Encyclopedia of Type Strains, Phase IV (KMG-IV): sequencing the most valuable type-strain genomes for metagenomic binning, comparative biology and taxonomic classification.</title>
        <authorList>
            <person name="Goeker M."/>
        </authorList>
    </citation>
    <scope>NUCLEOTIDE SEQUENCE [LARGE SCALE GENOMIC DNA]</scope>
    <source>
        <strain evidence="14 15">DSM 15757</strain>
    </source>
</reference>
<keyword evidence="15" id="KW-1185">Reference proteome</keyword>
<dbReference type="RefSeq" id="WP_147146626.1">
    <property type="nucleotide sequence ID" value="NZ_JACHEZ010000003.1"/>
</dbReference>
<dbReference type="CDD" id="cd00114">
    <property type="entry name" value="LIGANc"/>
    <property type="match status" value="1"/>
</dbReference>
<evidence type="ECO:0000259" key="13">
    <source>
        <dbReference type="PROSITE" id="PS50172"/>
    </source>
</evidence>
<dbReference type="Pfam" id="PF01653">
    <property type="entry name" value="DNA_ligase_aden"/>
    <property type="match status" value="1"/>
</dbReference>
<feature type="binding site" evidence="11">
    <location>
        <position position="174"/>
    </location>
    <ligand>
        <name>NAD(+)</name>
        <dbReference type="ChEBI" id="CHEBI:57540"/>
    </ligand>
</feature>
<keyword evidence="5 11" id="KW-0227">DNA damage</keyword>
<dbReference type="InterPro" id="IPR012340">
    <property type="entry name" value="NA-bd_OB-fold"/>
</dbReference>
<keyword evidence="2 11" id="KW-0436">Ligase</keyword>
<dbReference type="NCBIfam" id="TIGR00575">
    <property type="entry name" value="dnlj"/>
    <property type="match status" value="1"/>
</dbReference>
<keyword evidence="4 11" id="KW-0479">Metal-binding</keyword>
<dbReference type="PROSITE" id="PS01055">
    <property type="entry name" value="DNA_LIGASE_N1"/>
    <property type="match status" value="1"/>
</dbReference>
<name>A0ABR6P111_9DEIN</name>
<dbReference type="SUPFAM" id="SSF50249">
    <property type="entry name" value="Nucleic acid-binding proteins"/>
    <property type="match status" value="1"/>
</dbReference>
<dbReference type="Gene3D" id="3.40.50.10190">
    <property type="entry name" value="BRCT domain"/>
    <property type="match status" value="1"/>
</dbReference>
<dbReference type="PROSITE" id="PS50172">
    <property type="entry name" value="BRCT"/>
    <property type="match status" value="1"/>
</dbReference>
<feature type="binding site" evidence="11">
    <location>
        <position position="291"/>
    </location>
    <ligand>
        <name>NAD(+)</name>
        <dbReference type="ChEBI" id="CHEBI:57540"/>
    </ligand>
</feature>
<feature type="binding site" evidence="11">
    <location>
        <position position="315"/>
    </location>
    <ligand>
        <name>NAD(+)</name>
        <dbReference type="ChEBI" id="CHEBI:57540"/>
    </ligand>
</feature>
<dbReference type="InterPro" id="IPR004150">
    <property type="entry name" value="NAD_DNA_ligase_OB"/>
</dbReference>
<evidence type="ECO:0000256" key="7">
    <source>
        <dbReference type="ARBA" id="ARBA00022842"/>
    </source>
</evidence>
<sequence>MTREEAARRVAELTWAIRRHNHLYYVLDRPEISDAEYDALVRELAQLEAAFPELRSPASPTNQVGAGVLGASFEPVTHPTPLYSLDNAFGPEEIAAFEERAARALGSEPPLEYALEYKIDGLSINLLYEDGRLVWGATRGNGRVGEEVTQNLLTVQSIPSRLAGAPPRLEVRGEVYMPREVFLELNRAREEAGELPFKNPRNAAAGAVRQKDPRIAAERRLAAYFYGVGEGAAELGARTQLELLDRLEALGLPVEPHRGRALGAAGVEERYHEMLARRAELPFEADGVTVKLNDLEGQRRLGHTAKSPRWAIAYKFPAEEKETRIESVDFQVGRTGRITPVANLTPVQLDGTTVSRVTLHNKAFIEELDARVGDVVRLHKSGGIIPEILRVVKEKRTGEEAPIVFPDRCPECKAELVEDGKIHRCPNPLCPAKAFQQLRHWASRRAMDVQGLGDKLIEQLLEKGLVQDAADLYRLGKEDLAGLERMGEKSAENLLAQLEASKGRGLERALYGLGIPQVGEALARTLARRFGTIEKLMEAGEEELEAVPDVGPITAAEIRRALADERMRDLIRRLQAAGVSFEARQAQAAEQPLVGLTFVLTGELSRPRAEVKEELEALGAKVAGSVSRKTSYVVAGHGAGSKLAKARQLGVPVLDEAGLAALLAERGADG</sequence>
<feature type="binding site" evidence="11">
    <location>
        <position position="116"/>
    </location>
    <ligand>
        <name>NAD(+)</name>
        <dbReference type="ChEBI" id="CHEBI:57540"/>
    </ligand>
</feature>
<dbReference type="InterPro" id="IPR013839">
    <property type="entry name" value="DNAligase_adenylation"/>
</dbReference>
<dbReference type="InterPro" id="IPR041663">
    <property type="entry name" value="DisA/LigA_HHH"/>
</dbReference>
<dbReference type="PANTHER" id="PTHR23389">
    <property type="entry name" value="CHROMOSOME TRANSMISSION FIDELITY FACTOR 18"/>
    <property type="match status" value="1"/>
</dbReference>
<dbReference type="SUPFAM" id="SSF52113">
    <property type="entry name" value="BRCT domain"/>
    <property type="match status" value="1"/>
</dbReference>
<evidence type="ECO:0000256" key="11">
    <source>
        <dbReference type="HAMAP-Rule" id="MF_01588"/>
    </source>
</evidence>
<dbReference type="Pfam" id="PF03120">
    <property type="entry name" value="OB_DNA_ligase"/>
    <property type="match status" value="1"/>
</dbReference>
<dbReference type="InterPro" id="IPR001357">
    <property type="entry name" value="BRCT_dom"/>
</dbReference>
<dbReference type="Pfam" id="PF12826">
    <property type="entry name" value="HHH_2"/>
    <property type="match status" value="1"/>
</dbReference>
<gene>
    <name evidence="11" type="primary">ligA</name>
    <name evidence="14" type="ORF">HNQ05_001041</name>
</gene>
<comment type="caution">
    <text evidence="11">Lacks conserved residue(s) required for the propagation of feature annotation.</text>
</comment>
<dbReference type="PANTHER" id="PTHR23389:SF9">
    <property type="entry name" value="DNA LIGASE"/>
    <property type="match status" value="1"/>
</dbReference>
<evidence type="ECO:0000256" key="6">
    <source>
        <dbReference type="ARBA" id="ARBA00022833"/>
    </source>
</evidence>
<evidence type="ECO:0000256" key="1">
    <source>
        <dbReference type="ARBA" id="ARBA00004067"/>
    </source>
</evidence>
<dbReference type="Gene3D" id="2.40.50.140">
    <property type="entry name" value="Nucleic acid-binding proteins"/>
    <property type="match status" value="1"/>
</dbReference>
<dbReference type="InterPro" id="IPR018239">
    <property type="entry name" value="DNA_ligase_AS"/>
</dbReference>
<evidence type="ECO:0000256" key="10">
    <source>
        <dbReference type="ARBA" id="ARBA00034005"/>
    </source>
</evidence>
<comment type="catalytic activity">
    <reaction evidence="10 11 12">
        <text>NAD(+) + (deoxyribonucleotide)n-3'-hydroxyl + 5'-phospho-(deoxyribonucleotide)m = (deoxyribonucleotide)n+m + AMP + beta-nicotinamide D-nucleotide.</text>
        <dbReference type="EC" id="6.5.1.2"/>
    </reaction>
</comment>
<dbReference type="SUPFAM" id="SSF56091">
    <property type="entry name" value="DNA ligase/mRNA capping enzyme, catalytic domain"/>
    <property type="match status" value="1"/>
</dbReference>
<feature type="binding site" evidence="11">
    <location>
        <position position="430"/>
    </location>
    <ligand>
        <name>Zn(2+)</name>
        <dbReference type="ChEBI" id="CHEBI:29105"/>
    </ligand>
</feature>
<evidence type="ECO:0000256" key="9">
    <source>
        <dbReference type="ARBA" id="ARBA00023204"/>
    </source>
</evidence>
<keyword evidence="11" id="KW-0464">Manganese</keyword>
<evidence type="ECO:0000256" key="12">
    <source>
        <dbReference type="RuleBase" id="RU000618"/>
    </source>
</evidence>
<dbReference type="Gene3D" id="3.30.470.30">
    <property type="entry name" value="DNA ligase/mRNA capping enzyme"/>
    <property type="match status" value="1"/>
</dbReference>
<feature type="binding site" evidence="11">
    <location>
        <begin position="34"/>
        <end position="38"/>
    </location>
    <ligand>
        <name>NAD(+)</name>
        <dbReference type="ChEBI" id="CHEBI:57540"/>
    </ligand>
</feature>